<dbReference type="AlphaFoldDB" id="X1P2J7"/>
<reference evidence="1" key="1">
    <citation type="journal article" date="2014" name="Front. Microbiol.">
        <title>High frequency of phylogenetically diverse reductive dehalogenase-homologous genes in deep subseafloor sedimentary metagenomes.</title>
        <authorList>
            <person name="Kawai M."/>
            <person name="Futagami T."/>
            <person name="Toyoda A."/>
            <person name="Takaki Y."/>
            <person name="Nishi S."/>
            <person name="Hori S."/>
            <person name="Arai W."/>
            <person name="Tsubouchi T."/>
            <person name="Morono Y."/>
            <person name="Uchiyama I."/>
            <person name="Ito T."/>
            <person name="Fujiyama A."/>
            <person name="Inagaki F."/>
            <person name="Takami H."/>
        </authorList>
    </citation>
    <scope>NUCLEOTIDE SEQUENCE</scope>
    <source>
        <strain evidence="1">Expedition CK06-06</strain>
    </source>
</reference>
<comment type="caution">
    <text evidence="1">The sequence shown here is derived from an EMBL/GenBank/DDBJ whole genome shotgun (WGS) entry which is preliminary data.</text>
</comment>
<dbReference type="EMBL" id="BARV01023431">
    <property type="protein sequence ID" value="GAI36666.1"/>
    <property type="molecule type" value="Genomic_DNA"/>
</dbReference>
<feature type="non-terminal residue" evidence="1">
    <location>
        <position position="1"/>
    </location>
</feature>
<name>X1P2J7_9ZZZZ</name>
<dbReference type="GO" id="GO:0003677">
    <property type="term" value="F:DNA binding"/>
    <property type="evidence" value="ECO:0007669"/>
    <property type="project" value="InterPro"/>
</dbReference>
<evidence type="ECO:0008006" key="2">
    <source>
        <dbReference type="Google" id="ProtNLM"/>
    </source>
</evidence>
<accession>X1P2J7</accession>
<dbReference type="SUPFAM" id="SSF56349">
    <property type="entry name" value="DNA breaking-rejoining enzymes"/>
    <property type="match status" value="1"/>
</dbReference>
<gene>
    <name evidence="1" type="ORF">S06H3_38440</name>
</gene>
<evidence type="ECO:0000313" key="1">
    <source>
        <dbReference type="EMBL" id="GAI36666.1"/>
    </source>
</evidence>
<organism evidence="1">
    <name type="scientific">marine sediment metagenome</name>
    <dbReference type="NCBI Taxonomy" id="412755"/>
    <lineage>
        <taxon>unclassified sequences</taxon>
        <taxon>metagenomes</taxon>
        <taxon>ecological metagenomes</taxon>
    </lineage>
</organism>
<protein>
    <recommendedName>
        <fullName evidence="2">Tyr recombinase domain-containing protein</fullName>
    </recommendedName>
</protein>
<proteinExistence type="predicted"/>
<dbReference type="InterPro" id="IPR011010">
    <property type="entry name" value="DNA_brk_join_enz"/>
</dbReference>
<sequence>TWGYVARVIHHKDLPQVMEKLGHSNQEITKRYIGITQEEINELEREICI</sequence>